<keyword evidence="1" id="KW-0472">Membrane</keyword>
<feature type="transmembrane region" description="Helical" evidence="1">
    <location>
        <begin position="31"/>
        <end position="55"/>
    </location>
</feature>
<dbReference type="CDD" id="cd06530">
    <property type="entry name" value="S26_SPase_I"/>
    <property type="match status" value="1"/>
</dbReference>
<dbReference type="RefSeq" id="WP_386738926.1">
    <property type="nucleotide sequence ID" value="NZ_JBHSMG010000001.1"/>
</dbReference>
<evidence type="ECO:0000256" key="1">
    <source>
        <dbReference type="SAM" id="Phobius"/>
    </source>
</evidence>
<reference evidence="3" key="1">
    <citation type="journal article" date="2019" name="Int. J. Syst. Evol. Microbiol.">
        <title>The Global Catalogue of Microorganisms (GCM) 10K type strain sequencing project: providing services to taxonomists for standard genome sequencing and annotation.</title>
        <authorList>
            <consortium name="The Broad Institute Genomics Platform"/>
            <consortium name="The Broad Institute Genome Sequencing Center for Infectious Disease"/>
            <person name="Wu L."/>
            <person name="Ma J."/>
        </authorList>
    </citation>
    <scope>NUCLEOTIDE SEQUENCE [LARGE SCALE GENOMIC DNA]</scope>
    <source>
        <strain evidence="3">CGMCC 4.6997</strain>
    </source>
</reference>
<proteinExistence type="predicted"/>
<organism evidence="2 3">
    <name type="scientific">Lysinimonas soli</name>
    <dbReference type="NCBI Taxonomy" id="1074233"/>
    <lineage>
        <taxon>Bacteria</taxon>
        <taxon>Bacillati</taxon>
        <taxon>Actinomycetota</taxon>
        <taxon>Actinomycetes</taxon>
        <taxon>Micrococcales</taxon>
        <taxon>Microbacteriaceae</taxon>
        <taxon>Lysinimonas</taxon>
    </lineage>
</organism>
<feature type="transmembrane region" description="Helical" evidence="1">
    <location>
        <begin position="157"/>
        <end position="178"/>
    </location>
</feature>
<feature type="transmembrane region" description="Helical" evidence="1">
    <location>
        <begin position="132"/>
        <end position="151"/>
    </location>
</feature>
<evidence type="ECO:0000313" key="2">
    <source>
        <dbReference type="EMBL" id="MFC5501329.1"/>
    </source>
</evidence>
<dbReference type="EMBL" id="JBHSMG010000001">
    <property type="protein sequence ID" value="MFC5501329.1"/>
    <property type="molecule type" value="Genomic_DNA"/>
</dbReference>
<dbReference type="InterPro" id="IPR019533">
    <property type="entry name" value="Peptidase_S26"/>
</dbReference>
<sequence>MTGEPIQEPQSRRAVAAAWGLLVLRLLARGYLVFLVALAACAVGPMAFGLTGTVVQSGSMMPHIGVGDVVLSRPLPADAATPLGRVVTFPAPSGSAAPGIRLHRIVGVNPDGTLITAGDANRDADSAPLPRADIIAVGCLLVPWVGLPAYWLQHGLALPFAAWLAVTLLALIIEFLASRDETKERRERRSRHARPPRRGIPALVGSIGVESALSVLSLVLCAAMVAIAPITPSASSAFTGTTINAANNWVAAIFATAVKLHFTTNPSNSTGGVAFAVQPAVAIQTSSGGSTTSTAPVTLSISTPQGATLRCTANPVAAVAGTARFTGCAVDKAGTYTLSATSPGLSSAISTNFTVAVGPANKLVFSVSPTATQANTTFVTTPVVTVTDAGGNTVASTASISVSLTTAQGATLTCGTNPKNATAGQVSFPGCRINRTGTYTLTASSSGLLAGVSSGFTITGPVLPLLSCSDQTWIATFSWSPTPYAPTVYRLYVNGIQVPATGADGWNSYVQLTSSNVPVSIFPAGTATLEVRKVVSGGEVVIGDGTVHLGTAAMRTYTCD</sequence>
<keyword evidence="1" id="KW-0812">Transmembrane</keyword>
<gene>
    <name evidence="2" type="ORF">ACFPJ4_03630</name>
</gene>
<comment type="caution">
    <text evidence="2">The sequence shown here is derived from an EMBL/GenBank/DDBJ whole genome shotgun (WGS) entry which is preliminary data.</text>
</comment>
<accession>A0ABW0NLX0</accession>
<feature type="transmembrane region" description="Helical" evidence="1">
    <location>
        <begin position="199"/>
        <end position="227"/>
    </location>
</feature>
<evidence type="ECO:0000313" key="3">
    <source>
        <dbReference type="Proteomes" id="UP001596039"/>
    </source>
</evidence>
<keyword evidence="3" id="KW-1185">Reference proteome</keyword>
<name>A0ABW0NLX0_9MICO</name>
<protein>
    <submittedName>
        <fullName evidence="2">S26 family signal peptidase</fullName>
    </submittedName>
</protein>
<keyword evidence="1" id="KW-1133">Transmembrane helix</keyword>
<dbReference type="Proteomes" id="UP001596039">
    <property type="component" value="Unassembled WGS sequence"/>
</dbReference>